<name>A0A9Q1GTJ9_9CARY</name>
<evidence type="ECO:0000313" key="3">
    <source>
        <dbReference type="Proteomes" id="UP001153076"/>
    </source>
</evidence>
<evidence type="ECO:0000256" key="1">
    <source>
        <dbReference type="SAM" id="Phobius"/>
    </source>
</evidence>
<evidence type="ECO:0000313" key="2">
    <source>
        <dbReference type="EMBL" id="KAJ8425309.1"/>
    </source>
</evidence>
<dbReference type="EMBL" id="JAKOGI010001498">
    <property type="protein sequence ID" value="KAJ8425309.1"/>
    <property type="molecule type" value="Genomic_DNA"/>
</dbReference>
<dbReference type="AlphaFoldDB" id="A0A9Q1GTJ9"/>
<accession>A0A9Q1GTJ9</accession>
<keyword evidence="1" id="KW-0472">Membrane</keyword>
<dbReference type="PANTHER" id="PTHR36703:SF1">
    <property type="entry name" value="TRIACYLGLYCEROL LIPASE-LIKE PROTEIN"/>
    <property type="match status" value="1"/>
</dbReference>
<protein>
    <submittedName>
        <fullName evidence="2">Uncharacterized protein</fullName>
    </submittedName>
</protein>
<keyword evidence="1" id="KW-0812">Transmembrane</keyword>
<dbReference type="OrthoDB" id="1934526at2759"/>
<organism evidence="2 3">
    <name type="scientific">Carnegiea gigantea</name>
    <dbReference type="NCBI Taxonomy" id="171969"/>
    <lineage>
        <taxon>Eukaryota</taxon>
        <taxon>Viridiplantae</taxon>
        <taxon>Streptophyta</taxon>
        <taxon>Embryophyta</taxon>
        <taxon>Tracheophyta</taxon>
        <taxon>Spermatophyta</taxon>
        <taxon>Magnoliopsida</taxon>
        <taxon>eudicotyledons</taxon>
        <taxon>Gunneridae</taxon>
        <taxon>Pentapetalae</taxon>
        <taxon>Caryophyllales</taxon>
        <taxon>Cactineae</taxon>
        <taxon>Cactaceae</taxon>
        <taxon>Cactoideae</taxon>
        <taxon>Echinocereeae</taxon>
        <taxon>Carnegiea</taxon>
    </lineage>
</organism>
<keyword evidence="3" id="KW-1185">Reference proteome</keyword>
<keyword evidence="1" id="KW-1133">Transmembrane helix</keyword>
<sequence>MPWSSTVTDLVVPLEYMKLQGYSLRHFHETRMARRLDSIEATMKNNYQIEREEIKKIVHTGSFSTEASIATAGTTLVIGFVFLSLLFARYALGWRGGKWYANRKFKREQMKLLGQIKPRRWRLQFIRTPNFQFIRIPLIRNNSSKSAVERSRSSAKREISP</sequence>
<proteinExistence type="predicted"/>
<dbReference type="PANTHER" id="PTHR36703">
    <property type="entry name" value="TRIACYLGLYCEROL LIPASE-LIKE PROTEIN"/>
    <property type="match status" value="1"/>
</dbReference>
<gene>
    <name evidence="2" type="ORF">Cgig2_022315</name>
</gene>
<reference evidence="2" key="1">
    <citation type="submission" date="2022-04" db="EMBL/GenBank/DDBJ databases">
        <title>Carnegiea gigantea Genome sequencing and assembly v2.</title>
        <authorList>
            <person name="Copetti D."/>
            <person name="Sanderson M.J."/>
            <person name="Burquez A."/>
            <person name="Wojciechowski M.F."/>
        </authorList>
    </citation>
    <scope>NUCLEOTIDE SEQUENCE</scope>
    <source>
        <strain evidence="2">SGP5-SGP5p</strain>
        <tissue evidence="2">Aerial part</tissue>
    </source>
</reference>
<dbReference type="Proteomes" id="UP001153076">
    <property type="component" value="Unassembled WGS sequence"/>
</dbReference>
<comment type="caution">
    <text evidence="2">The sequence shown here is derived from an EMBL/GenBank/DDBJ whole genome shotgun (WGS) entry which is preliminary data.</text>
</comment>
<feature type="transmembrane region" description="Helical" evidence="1">
    <location>
        <begin position="69"/>
        <end position="92"/>
    </location>
</feature>